<evidence type="ECO:0000313" key="3">
    <source>
        <dbReference type="Proteomes" id="UP000774958"/>
    </source>
</evidence>
<dbReference type="EMBL" id="JAIRBT010000036">
    <property type="protein sequence ID" value="MBZ6068210.1"/>
    <property type="molecule type" value="Genomic_DNA"/>
</dbReference>
<name>A0ABS7VFP1_9GAMM</name>
<keyword evidence="3" id="KW-1185">Reference proteome</keyword>
<proteinExistence type="predicted"/>
<organism evidence="2 3">
    <name type="scientific">Aeromonas schubertii</name>
    <dbReference type="NCBI Taxonomy" id="652"/>
    <lineage>
        <taxon>Bacteria</taxon>
        <taxon>Pseudomonadati</taxon>
        <taxon>Pseudomonadota</taxon>
        <taxon>Gammaproteobacteria</taxon>
        <taxon>Aeromonadales</taxon>
        <taxon>Aeromonadaceae</taxon>
        <taxon>Aeromonas</taxon>
    </lineage>
</organism>
<evidence type="ECO:0008006" key="4">
    <source>
        <dbReference type="Google" id="ProtNLM"/>
    </source>
</evidence>
<feature type="compositionally biased region" description="Low complexity" evidence="1">
    <location>
        <begin position="20"/>
        <end position="39"/>
    </location>
</feature>
<comment type="caution">
    <text evidence="2">The sequence shown here is derived from an EMBL/GenBank/DDBJ whole genome shotgun (WGS) entry which is preliminary data.</text>
</comment>
<accession>A0ABS7VFP1</accession>
<dbReference type="RefSeq" id="WP_224163648.1">
    <property type="nucleotide sequence ID" value="NZ_JAIRBT010000036.1"/>
</dbReference>
<gene>
    <name evidence="2" type="ORF">LA374_18680</name>
</gene>
<evidence type="ECO:0000256" key="1">
    <source>
        <dbReference type="SAM" id="MobiDB-lite"/>
    </source>
</evidence>
<dbReference type="PANTHER" id="PTHR39431:SF1">
    <property type="entry name" value="FRPA_C-RELATED PROTEIN"/>
    <property type="match status" value="1"/>
</dbReference>
<dbReference type="Proteomes" id="UP000774958">
    <property type="component" value="Unassembled WGS sequence"/>
</dbReference>
<reference evidence="2 3" key="1">
    <citation type="submission" date="2021-09" db="EMBL/GenBank/DDBJ databases">
        <title>Aeromonas schubertii isolated from Asian sea bass.</title>
        <authorList>
            <person name="Pinpimai K."/>
        </authorList>
    </citation>
    <scope>NUCLEOTIDE SEQUENCE [LARGE SCALE GENOMIC DNA]</scope>
    <source>
        <strain evidence="2 3">CHULA2021a</strain>
    </source>
</reference>
<protein>
    <recommendedName>
        <fullName evidence="4">VCBS repeat-containing protein</fullName>
    </recommendedName>
</protein>
<sequence>MRIESAQSMARIDYQHASEQQRVVRPAAQPVPQASPPQSNAKQEESEWESDGLDNRTRLIKLMIEAMLGHEIEIPDPIDRDKIPSQPLQENSDPAQVVDVTDLRLDQETLQVLTRASIQTQEGETFDISLAFALDWRELSVEQRRTTLGKLKDPLVLTLDGKIADFSTAKFEFDLDGDGQNEKLPGLAGASGFLALDRNGNGTVDDGSELLGAQSGNGFAELAALDEDGNQWLDERDKGLSQLLWWQPERTPIALVTLGIGAIQLTPLDTPFQRLGDEKGVLRQSGIYLMESGEGGWVQQVDLRV</sequence>
<feature type="region of interest" description="Disordered" evidence="1">
    <location>
        <begin position="1"/>
        <end position="52"/>
    </location>
</feature>
<dbReference type="PANTHER" id="PTHR39431">
    <property type="entry name" value="FRPA/C-RELATED PROTEIN"/>
    <property type="match status" value="1"/>
</dbReference>
<evidence type="ECO:0000313" key="2">
    <source>
        <dbReference type="EMBL" id="MBZ6068210.1"/>
    </source>
</evidence>